<keyword evidence="2" id="KW-1185">Reference proteome</keyword>
<proteinExistence type="predicted"/>
<organism evidence="1 2">
    <name type="scientific">Lipomyces orientalis</name>
    <dbReference type="NCBI Taxonomy" id="1233043"/>
    <lineage>
        <taxon>Eukaryota</taxon>
        <taxon>Fungi</taxon>
        <taxon>Dikarya</taxon>
        <taxon>Ascomycota</taxon>
        <taxon>Saccharomycotina</taxon>
        <taxon>Lipomycetes</taxon>
        <taxon>Lipomycetales</taxon>
        <taxon>Lipomycetaceae</taxon>
        <taxon>Lipomyces</taxon>
    </lineage>
</organism>
<dbReference type="Proteomes" id="UP001489719">
    <property type="component" value="Unassembled WGS sequence"/>
</dbReference>
<comment type="caution">
    <text evidence="1">The sequence shown here is derived from an EMBL/GenBank/DDBJ whole genome shotgun (WGS) entry which is preliminary data.</text>
</comment>
<protein>
    <submittedName>
        <fullName evidence="1">Uncharacterized protein</fullName>
    </submittedName>
</protein>
<dbReference type="EMBL" id="MU970057">
    <property type="protein sequence ID" value="KAK9323810.1"/>
    <property type="molecule type" value="Genomic_DNA"/>
</dbReference>
<evidence type="ECO:0000313" key="1">
    <source>
        <dbReference type="EMBL" id="KAK9323810.1"/>
    </source>
</evidence>
<sequence length="183" mass="20286">MMWCIGASLQASSTGSGMLMAGRILSGPCIGPNSALAPVYQSEIAPRKIRGRIVSFQHFAIALGILVQFLIEYGYRWDKVLHVLAFLRTPNCNINDPLVLAEYKEIEDQVRIEREKDSSSHDELFGKKMPKRLLLGMAVQALSQLTGVIVILYLILNIFKSAGIFNTLLATAILYILFAVTSR</sequence>
<name>A0ACC3TRF5_9ASCO</name>
<gene>
    <name evidence="1" type="ORF">V1517DRAFT_337520</name>
</gene>
<accession>A0ACC3TRF5</accession>
<reference evidence="2" key="1">
    <citation type="journal article" date="2024" name="Front. Bioeng. Biotechnol.">
        <title>Genome-scale model development and genomic sequencing of the oleaginous clade Lipomyces.</title>
        <authorList>
            <person name="Czajka J.J."/>
            <person name="Han Y."/>
            <person name="Kim J."/>
            <person name="Mondo S.J."/>
            <person name="Hofstad B.A."/>
            <person name="Robles A."/>
            <person name="Haridas S."/>
            <person name="Riley R."/>
            <person name="LaButti K."/>
            <person name="Pangilinan J."/>
            <person name="Andreopoulos W."/>
            <person name="Lipzen A."/>
            <person name="Yan J."/>
            <person name="Wang M."/>
            <person name="Ng V."/>
            <person name="Grigoriev I.V."/>
            <person name="Spatafora J.W."/>
            <person name="Magnuson J.K."/>
            <person name="Baker S.E."/>
            <person name="Pomraning K.R."/>
        </authorList>
    </citation>
    <scope>NUCLEOTIDE SEQUENCE [LARGE SCALE GENOMIC DNA]</scope>
    <source>
        <strain evidence="2">CBS 10300</strain>
    </source>
</reference>
<evidence type="ECO:0000313" key="2">
    <source>
        <dbReference type="Proteomes" id="UP001489719"/>
    </source>
</evidence>